<proteinExistence type="predicted"/>
<evidence type="ECO:0000313" key="1">
    <source>
        <dbReference type="EMBL" id="ROT83750.1"/>
    </source>
</evidence>
<evidence type="ECO:0000313" key="2">
    <source>
        <dbReference type="Proteomes" id="UP000283509"/>
    </source>
</evidence>
<dbReference type="AlphaFoldDB" id="A0A423U4W0"/>
<organism evidence="1 2">
    <name type="scientific">Penaeus vannamei</name>
    <name type="common">Whiteleg shrimp</name>
    <name type="synonym">Litopenaeus vannamei</name>
    <dbReference type="NCBI Taxonomy" id="6689"/>
    <lineage>
        <taxon>Eukaryota</taxon>
        <taxon>Metazoa</taxon>
        <taxon>Ecdysozoa</taxon>
        <taxon>Arthropoda</taxon>
        <taxon>Crustacea</taxon>
        <taxon>Multicrustacea</taxon>
        <taxon>Malacostraca</taxon>
        <taxon>Eumalacostraca</taxon>
        <taxon>Eucarida</taxon>
        <taxon>Decapoda</taxon>
        <taxon>Dendrobranchiata</taxon>
        <taxon>Penaeoidea</taxon>
        <taxon>Penaeidae</taxon>
        <taxon>Penaeus</taxon>
    </lineage>
</organism>
<name>A0A423U4W0_PENVA</name>
<protein>
    <submittedName>
        <fullName evidence="1">Uncharacterized protein</fullName>
    </submittedName>
</protein>
<accession>A0A423U4W0</accession>
<keyword evidence="2" id="KW-1185">Reference proteome</keyword>
<reference evidence="1 2" key="2">
    <citation type="submission" date="2019-01" db="EMBL/GenBank/DDBJ databases">
        <title>The decoding of complex shrimp genome reveals the adaptation for benthos swimmer, frequently molting mechanism and breeding impact on genome.</title>
        <authorList>
            <person name="Sun Y."/>
            <person name="Gao Y."/>
            <person name="Yu Y."/>
        </authorList>
    </citation>
    <scope>NUCLEOTIDE SEQUENCE [LARGE SCALE GENOMIC DNA]</scope>
    <source>
        <tissue evidence="1">Muscle</tissue>
    </source>
</reference>
<comment type="caution">
    <text evidence="1">The sequence shown here is derived from an EMBL/GenBank/DDBJ whole genome shotgun (WGS) entry which is preliminary data.</text>
</comment>
<gene>
    <name evidence="1" type="ORF">C7M84_023067</name>
</gene>
<dbReference type="Proteomes" id="UP000283509">
    <property type="component" value="Unassembled WGS sequence"/>
</dbReference>
<reference evidence="1 2" key="1">
    <citation type="submission" date="2018-04" db="EMBL/GenBank/DDBJ databases">
        <authorList>
            <person name="Zhang X."/>
            <person name="Yuan J."/>
            <person name="Li F."/>
            <person name="Xiang J."/>
        </authorList>
    </citation>
    <scope>NUCLEOTIDE SEQUENCE [LARGE SCALE GENOMIC DNA]</scope>
    <source>
        <tissue evidence="1">Muscle</tissue>
    </source>
</reference>
<dbReference type="EMBL" id="QCYY01000637">
    <property type="protein sequence ID" value="ROT83750.1"/>
    <property type="molecule type" value="Genomic_DNA"/>
</dbReference>
<sequence length="541" mass="59645">MPNASRLLRRLLVSYRLLLVSVLDCLLRLLSGLLSSFLSDSSWSLTGSSSFLSDRPLVYYRCLLVSYRPFSFSIPRPPPGLYSLLRRPLPTVSYPTASVSIRPPPRSIDPSAFIAASSSPSDLLRRSYSTPLVLSDCSSSLSGPPVVSTDRLYPTASCLLSDSPGLLSTFSSSPIRHPSWSLIDSSRLLSDCPRSSIRPPLVFTIASSIHLSSSLSDLLLVSLLDCIPHFPDRRLLVSIRTSSSSLTRLLLVSPIRRLSSLIDLPSLVTRTPPRLLSDASSSLIRPPLVSYRPPPRLLSTPPRSIRPTSCFLSDRLLVSYHLSGLLLDVSLSPIRTASSSLIPTSSRFITRLPPRLLSDAPRLLFDCLLGPIDSSRPYRTAPRLLSTRLLFSYPTSPRLLLLPLVSSTLLVSYPLLLVSYRLPSVPIRPLLSSDRLPPRSIRPSAYRRLSSPIHRFSSPIDLLLRFYPPLLVSYPKHSSSLTRTASSSPIDCLLVSYRPPPFVSIRTVSYRPPPRLPIRPPSCLLSTASSSPIRLSCVFLP</sequence>